<feature type="compositionally biased region" description="Low complexity" evidence="1">
    <location>
        <begin position="76"/>
        <end position="85"/>
    </location>
</feature>
<evidence type="ECO:0000313" key="3">
    <source>
        <dbReference type="Proteomes" id="UP001279734"/>
    </source>
</evidence>
<reference evidence="2" key="1">
    <citation type="submission" date="2023-05" db="EMBL/GenBank/DDBJ databases">
        <title>Nepenthes gracilis genome sequencing.</title>
        <authorList>
            <person name="Fukushima K."/>
        </authorList>
    </citation>
    <scope>NUCLEOTIDE SEQUENCE</scope>
    <source>
        <strain evidence="2">SING2019-196</strain>
    </source>
</reference>
<feature type="compositionally biased region" description="Polar residues" evidence="1">
    <location>
        <begin position="200"/>
        <end position="209"/>
    </location>
</feature>
<evidence type="ECO:0000313" key="2">
    <source>
        <dbReference type="EMBL" id="GMH04770.1"/>
    </source>
</evidence>
<organism evidence="2 3">
    <name type="scientific">Nepenthes gracilis</name>
    <name type="common">Slender pitcher plant</name>
    <dbReference type="NCBI Taxonomy" id="150966"/>
    <lineage>
        <taxon>Eukaryota</taxon>
        <taxon>Viridiplantae</taxon>
        <taxon>Streptophyta</taxon>
        <taxon>Embryophyta</taxon>
        <taxon>Tracheophyta</taxon>
        <taxon>Spermatophyta</taxon>
        <taxon>Magnoliopsida</taxon>
        <taxon>eudicotyledons</taxon>
        <taxon>Gunneridae</taxon>
        <taxon>Pentapetalae</taxon>
        <taxon>Caryophyllales</taxon>
        <taxon>Nepenthaceae</taxon>
        <taxon>Nepenthes</taxon>
    </lineage>
</organism>
<accession>A0AAD3XHL4</accession>
<dbReference type="AlphaFoldDB" id="A0AAD3XHL4"/>
<comment type="caution">
    <text evidence="2">The sequence shown here is derived from an EMBL/GenBank/DDBJ whole genome shotgun (WGS) entry which is preliminary data.</text>
</comment>
<feature type="region of interest" description="Disordered" evidence="1">
    <location>
        <begin position="47"/>
        <end position="85"/>
    </location>
</feature>
<feature type="region of interest" description="Disordered" evidence="1">
    <location>
        <begin position="196"/>
        <end position="223"/>
    </location>
</feature>
<keyword evidence="3" id="KW-1185">Reference proteome</keyword>
<evidence type="ECO:0000256" key="1">
    <source>
        <dbReference type="SAM" id="MobiDB-lite"/>
    </source>
</evidence>
<proteinExistence type="predicted"/>
<protein>
    <submittedName>
        <fullName evidence="2">Uncharacterized protein</fullName>
    </submittedName>
</protein>
<gene>
    <name evidence="2" type="ORF">Nepgr_006610</name>
</gene>
<dbReference type="Proteomes" id="UP001279734">
    <property type="component" value="Unassembled WGS sequence"/>
</dbReference>
<feature type="compositionally biased region" description="Polar residues" evidence="1">
    <location>
        <begin position="50"/>
        <end position="62"/>
    </location>
</feature>
<name>A0AAD3XHL4_NEPGR</name>
<sequence length="245" mass="25158">MAPEIPAPAPSPPPSPNQNFPPLSVSILRNLGRRSLSRFLTARVSPGIPVSQNASPPSSSLVELSIPPHQSPPPSSSSTISSLSTPSIPSSLVHSTLDFASLAPILSCPCSPCGDASDSVPCERPSGRCPPPFLDVSHVMAEVLCFAISVQVDGVSQSNAADSELPGGALICAFPDNRSAPDQVGSPVAKIAINRLQMGSPDSQDSDVPTGNPPGSFGSQEVHQLLQEGLPPTEKSVDVALLAPN</sequence>
<feature type="compositionally biased region" description="Pro residues" evidence="1">
    <location>
        <begin position="1"/>
        <end position="16"/>
    </location>
</feature>
<dbReference type="EMBL" id="BSYO01000005">
    <property type="protein sequence ID" value="GMH04770.1"/>
    <property type="molecule type" value="Genomic_DNA"/>
</dbReference>
<feature type="region of interest" description="Disordered" evidence="1">
    <location>
        <begin position="1"/>
        <end position="24"/>
    </location>
</feature>